<keyword evidence="6" id="KW-0378">Hydrolase</keyword>
<evidence type="ECO:0000256" key="3">
    <source>
        <dbReference type="ARBA" id="ARBA00022840"/>
    </source>
</evidence>
<dbReference type="HAMAP" id="MF_02040">
    <property type="entry name" value="Mrp_NBP35"/>
    <property type="match status" value="1"/>
</dbReference>
<dbReference type="OrthoDB" id="9809679at2"/>
<dbReference type="InterPro" id="IPR027417">
    <property type="entry name" value="P-loop_NTPase"/>
</dbReference>
<evidence type="ECO:0000256" key="4">
    <source>
        <dbReference type="ARBA" id="ARBA00023004"/>
    </source>
</evidence>
<dbReference type="PROSITE" id="PS01215">
    <property type="entry name" value="MRP"/>
    <property type="match status" value="1"/>
</dbReference>
<keyword evidence="1 6" id="KW-0479">Metal-binding</keyword>
<dbReference type="GO" id="GO:0046872">
    <property type="term" value="F:metal ion binding"/>
    <property type="evidence" value="ECO:0007669"/>
    <property type="project" value="UniProtKB-KW"/>
</dbReference>
<dbReference type="GO" id="GO:0140663">
    <property type="term" value="F:ATP-dependent FeS chaperone activity"/>
    <property type="evidence" value="ECO:0007669"/>
    <property type="project" value="InterPro"/>
</dbReference>
<dbReference type="Pfam" id="PF10609">
    <property type="entry name" value="ParA"/>
    <property type="match status" value="1"/>
</dbReference>
<comment type="subunit">
    <text evidence="6">Homodimer.</text>
</comment>
<dbReference type="GO" id="GO:0051539">
    <property type="term" value="F:4 iron, 4 sulfur cluster binding"/>
    <property type="evidence" value="ECO:0007669"/>
    <property type="project" value="TreeGrafter"/>
</dbReference>
<dbReference type="InterPro" id="IPR019591">
    <property type="entry name" value="Mrp/NBP35_ATP-bd"/>
</dbReference>
<keyword evidence="4 6" id="KW-0408">Iron</keyword>
<dbReference type="GO" id="GO:0016887">
    <property type="term" value="F:ATP hydrolysis activity"/>
    <property type="evidence" value="ECO:0007669"/>
    <property type="project" value="UniProtKB-UniRule"/>
</dbReference>
<dbReference type="RefSeq" id="WP_111145657.1">
    <property type="nucleotide sequence ID" value="NZ_QKRB01000035.1"/>
</dbReference>
<dbReference type="AlphaFoldDB" id="A0A2W1LFX9"/>
<evidence type="ECO:0000256" key="6">
    <source>
        <dbReference type="HAMAP-Rule" id="MF_02040"/>
    </source>
</evidence>
<dbReference type="Proteomes" id="UP000249522">
    <property type="component" value="Unassembled WGS sequence"/>
</dbReference>
<evidence type="ECO:0000256" key="2">
    <source>
        <dbReference type="ARBA" id="ARBA00022741"/>
    </source>
</evidence>
<gene>
    <name evidence="8" type="ORF">DNH61_05430</name>
</gene>
<dbReference type="Gene3D" id="3.40.50.300">
    <property type="entry name" value="P-loop containing nucleotide triphosphate hydrolases"/>
    <property type="match status" value="1"/>
</dbReference>
<dbReference type="EMBL" id="QKRB01000035">
    <property type="protein sequence ID" value="PZD96960.1"/>
    <property type="molecule type" value="Genomic_DNA"/>
</dbReference>
<dbReference type="InterPro" id="IPR033756">
    <property type="entry name" value="YlxH/NBP35"/>
</dbReference>
<organism evidence="8 9">
    <name type="scientific">Paenibacillus sambharensis</name>
    <dbReference type="NCBI Taxonomy" id="1803190"/>
    <lineage>
        <taxon>Bacteria</taxon>
        <taxon>Bacillati</taxon>
        <taxon>Bacillota</taxon>
        <taxon>Bacilli</taxon>
        <taxon>Bacillales</taxon>
        <taxon>Paenibacillaceae</taxon>
        <taxon>Paenibacillus</taxon>
    </lineage>
</organism>
<proteinExistence type="inferred from homology"/>
<dbReference type="SUPFAM" id="SSF52540">
    <property type="entry name" value="P-loop containing nucleoside triphosphate hydrolases"/>
    <property type="match status" value="1"/>
</dbReference>
<dbReference type="PANTHER" id="PTHR42961:SF2">
    <property type="entry name" value="IRON-SULFUR PROTEIN NUBPL"/>
    <property type="match status" value="1"/>
</dbReference>
<dbReference type="GO" id="GO:0016226">
    <property type="term" value="P:iron-sulfur cluster assembly"/>
    <property type="evidence" value="ECO:0007669"/>
    <property type="project" value="InterPro"/>
</dbReference>
<accession>A0A2W1LFX9</accession>
<feature type="binding site" evidence="6">
    <location>
        <begin position="138"/>
        <end position="145"/>
    </location>
    <ligand>
        <name>ATP</name>
        <dbReference type="ChEBI" id="CHEBI:30616"/>
    </ligand>
</feature>
<comment type="function">
    <text evidence="6">Binds and transfers iron-sulfur (Fe-S) clusters to target apoproteins. Can hydrolyze ATP.</text>
</comment>
<dbReference type="InterPro" id="IPR044304">
    <property type="entry name" value="NUBPL-like"/>
</dbReference>
<comment type="caution">
    <text evidence="8">The sequence shown here is derived from an EMBL/GenBank/DDBJ whole genome shotgun (WGS) entry which is preliminary data.</text>
</comment>
<keyword evidence="2 6" id="KW-0547">Nucleotide-binding</keyword>
<sequence>MLTREQVLEAISPVLGTDQGTGVEETSVRDIVVKDRQVSMTVLTNSGEPDAPLEEALRAALARAGAETVHLRFRPAGGRAAAAGAPGQAPGSSPGAGTAAAGQAAAGAGAVRGHGAGLERTPLLSEASGVHFIAVASGKGGVGKSTVTVNLAVALARKGKRVGLIDADIYGFSVPDMMGIEGRPEVVNERVIPIERFGVKVMSMGFFVEDNSPIVWRGPMLGKMLRNFFEEIEWGELDYVLLDLPPGTGDVALDVHQMIPQSKEIIVTTPHATAAFVAARAGSMAIRTEHEILGIVENMSYYSCSACGNKDYVFGRGGGAKLAESLHADLLAQLPLGAPDNHPAEPDFSPSVYKGDTEMGQLYASIAEQVIAKCEEQSAS</sequence>
<name>A0A2W1LFX9_9BACL</name>
<comment type="similarity">
    <text evidence="6">Belongs to the Mrp/NBP35 ATP-binding proteins family.</text>
</comment>
<evidence type="ECO:0000256" key="7">
    <source>
        <dbReference type="SAM" id="MobiDB-lite"/>
    </source>
</evidence>
<dbReference type="InterPro" id="IPR000808">
    <property type="entry name" value="Mrp-like_CS"/>
</dbReference>
<dbReference type="CDD" id="cd02037">
    <property type="entry name" value="Mrp_NBP35"/>
    <property type="match status" value="1"/>
</dbReference>
<evidence type="ECO:0000313" key="8">
    <source>
        <dbReference type="EMBL" id="PZD96960.1"/>
    </source>
</evidence>
<dbReference type="GO" id="GO:0005524">
    <property type="term" value="F:ATP binding"/>
    <property type="evidence" value="ECO:0007669"/>
    <property type="project" value="UniProtKB-UniRule"/>
</dbReference>
<evidence type="ECO:0000256" key="5">
    <source>
        <dbReference type="ARBA" id="ARBA00023014"/>
    </source>
</evidence>
<keyword evidence="3 6" id="KW-0067">ATP-binding</keyword>
<protein>
    <recommendedName>
        <fullName evidence="6">Iron-sulfur cluster carrier protein</fullName>
    </recommendedName>
</protein>
<evidence type="ECO:0000313" key="9">
    <source>
        <dbReference type="Proteomes" id="UP000249522"/>
    </source>
</evidence>
<reference evidence="8 9" key="1">
    <citation type="submission" date="2018-06" db="EMBL/GenBank/DDBJ databases">
        <title>Paenibacillus imtechensis sp. nov.</title>
        <authorList>
            <person name="Pinnaka A.K."/>
            <person name="Singh H."/>
            <person name="Kaur M."/>
        </authorList>
    </citation>
    <scope>NUCLEOTIDE SEQUENCE [LARGE SCALE GENOMIC DNA]</scope>
    <source>
        <strain evidence="8 9">SMB1</strain>
    </source>
</reference>
<dbReference type="PANTHER" id="PTHR42961">
    <property type="entry name" value="IRON-SULFUR PROTEIN NUBPL"/>
    <property type="match status" value="1"/>
</dbReference>
<keyword evidence="5 6" id="KW-0411">Iron-sulfur</keyword>
<feature type="region of interest" description="Disordered" evidence="7">
    <location>
        <begin position="79"/>
        <end position="100"/>
    </location>
</feature>
<keyword evidence="9" id="KW-1185">Reference proteome</keyword>
<evidence type="ECO:0000256" key="1">
    <source>
        <dbReference type="ARBA" id="ARBA00022723"/>
    </source>
</evidence>
<dbReference type="FunFam" id="3.40.50.300:FF:001099">
    <property type="entry name" value="Iron-sulfur cluster carrier protein"/>
    <property type="match status" value="1"/>
</dbReference>